<keyword evidence="3" id="KW-1185">Reference proteome</keyword>
<comment type="caution">
    <text evidence="2">The sequence shown here is derived from an EMBL/GenBank/DDBJ whole genome shotgun (WGS) entry which is preliminary data.</text>
</comment>
<gene>
    <name evidence="2" type="ORF">M9Y10_012014</name>
</gene>
<feature type="transmembrane region" description="Helical" evidence="1">
    <location>
        <begin position="6"/>
        <end position="33"/>
    </location>
</feature>
<evidence type="ECO:0000313" key="2">
    <source>
        <dbReference type="EMBL" id="KAK8860350.1"/>
    </source>
</evidence>
<keyword evidence="1" id="KW-1133">Transmembrane helix</keyword>
<organism evidence="2 3">
    <name type="scientific">Tritrichomonas musculus</name>
    <dbReference type="NCBI Taxonomy" id="1915356"/>
    <lineage>
        <taxon>Eukaryota</taxon>
        <taxon>Metamonada</taxon>
        <taxon>Parabasalia</taxon>
        <taxon>Tritrichomonadida</taxon>
        <taxon>Tritrichomonadidae</taxon>
        <taxon>Tritrichomonas</taxon>
    </lineage>
</organism>
<accession>A0ABR2IBI2</accession>
<name>A0ABR2IBI2_9EUKA</name>
<dbReference type="Proteomes" id="UP001470230">
    <property type="component" value="Unassembled WGS sequence"/>
</dbReference>
<sequence>MFLSESILTCAFFSASGILLLAGIPCWVIGILIPRYYMSDFLYSIPIFPESTDDVLSLWSFPSKDDRLQSSNKLVYPISISDFPKKHLGKKINVHILHNLWGIKMSGSILKNNVAHSYFKNEFNLKHEKSEFFNRSISPGDLPKQFRQYGEYRVKCPFSTLITQENQIEPKCSRKIGSFMHLNDLYEEIIIGNVKVEERNSISIVFDELKVLPYDFVFTPQMYIGFWKKTLANKLAMSGTILTVSGIIVLIISIVVFFACSPSGDDVGTDRN</sequence>
<evidence type="ECO:0000313" key="3">
    <source>
        <dbReference type="Proteomes" id="UP001470230"/>
    </source>
</evidence>
<keyword evidence="1" id="KW-0472">Membrane</keyword>
<reference evidence="2 3" key="1">
    <citation type="submission" date="2024-04" db="EMBL/GenBank/DDBJ databases">
        <title>Tritrichomonas musculus Genome.</title>
        <authorList>
            <person name="Alves-Ferreira E."/>
            <person name="Grigg M."/>
            <person name="Lorenzi H."/>
            <person name="Galac M."/>
        </authorList>
    </citation>
    <scope>NUCLEOTIDE SEQUENCE [LARGE SCALE GENOMIC DNA]</scope>
    <source>
        <strain evidence="2 3">EAF2021</strain>
    </source>
</reference>
<dbReference type="EMBL" id="JAPFFF010000018">
    <property type="protein sequence ID" value="KAK8860350.1"/>
    <property type="molecule type" value="Genomic_DNA"/>
</dbReference>
<proteinExistence type="predicted"/>
<protein>
    <submittedName>
        <fullName evidence="2">Uncharacterized protein</fullName>
    </submittedName>
</protein>
<keyword evidence="1" id="KW-0812">Transmembrane</keyword>
<evidence type="ECO:0000256" key="1">
    <source>
        <dbReference type="SAM" id="Phobius"/>
    </source>
</evidence>
<feature type="transmembrane region" description="Helical" evidence="1">
    <location>
        <begin position="235"/>
        <end position="259"/>
    </location>
</feature>